<dbReference type="FunFam" id="1.20.1560.10:FF:000066">
    <property type="entry name" value="ABC multidrug transporter (Eurofung)"/>
    <property type="match status" value="1"/>
</dbReference>
<feature type="transmembrane region" description="Helical" evidence="11">
    <location>
        <begin position="479"/>
        <end position="505"/>
    </location>
</feature>
<dbReference type="SUPFAM" id="SSF52540">
    <property type="entry name" value="P-loop containing nucleoside triphosphate hydrolases"/>
    <property type="match status" value="2"/>
</dbReference>
<dbReference type="InterPro" id="IPR050173">
    <property type="entry name" value="ABC_transporter_C-like"/>
</dbReference>
<evidence type="ECO:0000259" key="13">
    <source>
        <dbReference type="PROSITE" id="PS50929"/>
    </source>
</evidence>
<accession>A0A420Y072</accession>
<dbReference type="InterPro" id="IPR044726">
    <property type="entry name" value="ABCC_6TM_D2"/>
</dbReference>
<feature type="transmembrane region" description="Helical" evidence="11">
    <location>
        <begin position="920"/>
        <end position="945"/>
    </location>
</feature>
<evidence type="ECO:0000256" key="4">
    <source>
        <dbReference type="ARBA" id="ARBA00022741"/>
    </source>
</evidence>
<comment type="function">
    <text evidence="9">ABC-type transporter; part of the gene cluster that mediates the biosynthesis of the phomopsins, a group of hexapeptide mycotoxins which infects lupins and causes lupinosis disease in livestock.</text>
</comment>
<reference evidence="14 15" key="1">
    <citation type="submission" date="2018-08" db="EMBL/GenBank/DDBJ databases">
        <title>Draft genome of the lignicolous fungus Coniochaeta pulveracea.</title>
        <authorList>
            <person name="Borstlap C.J."/>
            <person name="De Witt R.N."/>
            <person name="Botha A."/>
            <person name="Volschenk H."/>
        </authorList>
    </citation>
    <scope>NUCLEOTIDE SEQUENCE [LARGE SCALE GENOMIC DNA]</scope>
    <source>
        <strain evidence="14 15">CAB683</strain>
    </source>
</reference>
<dbReference type="PANTHER" id="PTHR24223">
    <property type="entry name" value="ATP-BINDING CASSETTE SUB-FAMILY C"/>
    <property type="match status" value="1"/>
</dbReference>
<feature type="transmembrane region" description="Helical" evidence="11">
    <location>
        <begin position="994"/>
        <end position="1016"/>
    </location>
</feature>
<evidence type="ECO:0000256" key="3">
    <source>
        <dbReference type="ARBA" id="ARBA00022692"/>
    </source>
</evidence>
<dbReference type="InterPro" id="IPR056227">
    <property type="entry name" value="TMD0_ABC"/>
</dbReference>
<dbReference type="SUPFAM" id="SSF90123">
    <property type="entry name" value="ABC transporter transmembrane region"/>
    <property type="match status" value="2"/>
</dbReference>
<dbReference type="OrthoDB" id="6500128at2759"/>
<dbReference type="PANTHER" id="PTHR24223:SF399">
    <property type="entry name" value="ABC TRANSPORTER ATNG"/>
    <property type="match status" value="1"/>
</dbReference>
<feature type="compositionally biased region" description="Polar residues" evidence="10">
    <location>
        <begin position="834"/>
        <end position="854"/>
    </location>
</feature>
<dbReference type="GO" id="GO:0016020">
    <property type="term" value="C:membrane"/>
    <property type="evidence" value="ECO:0007669"/>
    <property type="project" value="UniProtKB-SubCell"/>
</dbReference>
<dbReference type="PROSITE" id="PS50929">
    <property type="entry name" value="ABC_TM1F"/>
    <property type="match status" value="2"/>
</dbReference>
<dbReference type="InterPro" id="IPR003593">
    <property type="entry name" value="AAA+_ATPase"/>
</dbReference>
<dbReference type="EMBL" id="QVQW01000081">
    <property type="protein sequence ID" value="RKU41150.1"/>
    <property type="molecule type" value="Genomic_DNA"/>
</dbReference>
<evidence type="ECO:0008006" key="16">
    <source>
        <dbReference type="Google" id="ProtNLM"/>
    </source>
</evidence>
<dbReference type="FunFam" id="1.20.1560.10:FF:000055">
    <property type="entry name" value="ABC multidrug transporter (Eurofung)"/>
    <property type="match status" value="1"/>
</dbReference>
<keyword evidence="2" id="KW-0813">Transport</keyword>
<feature type="domain" description="ABC transporter" evidence="12">
    <location>
        <begin position="605"/>
        <end position="830"/>
    </location>
</feature>
<dbReference type="Pfam" id="PF00005">
    <property type="entry name" value="ABC_tran"/>
    <property type="match status" value="2"/>
</dbReference>
<evidence type="ECO:0000256" key="9">
    <source>
        <dbReference type="ARBA" id="ARBA00059074"/>
    </source>
</evidence>
<dbReference type="InterPro" id="IPR027417">
    <property type="entry name" value="P-loop_NTPase"/>
</dbReference>
<evidence type="ECO:0000256" key="2">
    <source>
        <dbReference type="ARBA" id="ARBA00022448"/>
    </source>
</evidence>
<name>A0A420Y072_9PEZI</name>
<feature type="transmembrane region" description="Helical" evidence="11">
    <location>
        <begin position="29"/>
        <end position="48"/>
    </location>
</feature>
<evidence type="ECO:0000313" key="14">
    <source>
        <dbReference type="EMBL" id="RKU41150.1"/>
    </source>
</evidence>
<evidence type="ECO:0000256" key="6">
    <source>
        <dbReference type="ARBA" id="ARBA00022989"/>
    </source>
</evidence>
<dbReference type="InterPro" id="IPR011527">
    <property type="entry name" value="ABC1_TM_dom"/>
</dbReference>
<organism evidence="14 15">
    <name type="scientific">Coniochaeta pulveracea</name>
    <dbReference type="NCBI Taxonomy" id="177199"/>
    <lineage>
        <taxon>Eukaryota</taxon>
        <taxon>Fungi</taxon>
        <taxon>Dikarya</taxon>
        <taxon>Ascomycota</taxon>
        <taxon>Pezizomycotina</taxon>
        <taxon>Sordariomycetes</taxon>
        <taxon>Sordariomycetidae</taxon>
        <taxon>Coniochaetales</taxon>
        <taxon>Coniochaetaceae</taxon>
        <taxon>Coniochaeta</taxon>
    </lineage>
</organism>
<dbReference type="Proteomes" id="UP000275385">
    <property type="component" value="Unassembled WGS sequence"/>
</dbReference>
<proteinExistence type="predicted"/>
<dbReference type="InterPro" id="IPR017871">
    <property type="entry name" value="ABC_transporter-like_CS"/>
</dbReference>
<evidence type="ECO:0000256" key="10">
    <source>
        <dbReference type="SAM" id="MobiDB-lite"/>
    </source>
</evidence>
<keyword evidence="8" id="KW-0325">Glycoprotein</keyword>
<feature type="transmembrane region" description="Helical" evidence="11">
    <location>
        <begin position="69"/>
        <end position="89"/>
    </location>
</feature>
<evidence type="ECO:0000313" key="15">
    <source>
        <dbReference type="Proteomes" id="UP000275385"/>
    </source>
</evidence>
<dbReference type="GO" id="GO:0016887">
    <property type="term" value="F:ATP hydrolysis activity"/>
    <property type="evidence" value="ECO:0007669"/>
    <property type="project" value="InterPro"/>
</dbReference>
<comment type="subcellular location">
    <subcellularLocation>
        <location evidence="1">Membrane</location>
        <topology evidence="1">Multi-pass membrane protein</topology>
    </subcellularLocation>
</comment>
<feature type="transmembrane region" description="Helical" evidence="11">
    <location>
        <begin position="129"/>
        <end position="148"/>
    </location>
</feature>
<feature type="domain" description="ABC transmembrane type-1" evidence="13">
    <location>
        <begin position="881"/>
        <end position="1165"/>
    </location>
</feature>
<keyword evidence="3 11" id="KW-0812">Transmembrane</keyword>
<dbReference type="InterPro" id="IPR036640">
    <property type="entry name" value="ABC1_TM_sf"/>
</dbReference>
<dbReference type="STRING" id="177199.A0A420Y072"/>
<dbReference type="InterPro" id="IPR003439">
    <property type="entry name" value="ABC_transporter-like_ATP-bd"/>
</dbReference>
<feature type="transmembrane region" description="Helical" evidence="11">
    <location>
        <begin position="95"/>
        <end position="117"/>
    </location>
</feature>
<gene>
    <name evidence="14" type="ORF">DL546_002361</name>
</gene>
<feature type="transmembrane region" description="Helical" evidence="11">
    <location>
        <begin position="535"/>
        <end position="556"/>
    </location>
</feature>
<dbReference type="GO" id="GO:0140359">
    <property type="term" value="F:ABC-type transporter activity"/>
    <property type="evidence" value="ECO:0007669"/>
    <property type="project" value="InterPro"/>
</dbReference>
<dbReference type="CDD" id="cd18579">
    <property type="entry name" value="ABC_6TM_ABCC_D1"/>
    <property type="match status" value="1"/>
</dbReference>
<dbReference type="InterPro" id="IPR044746">
    <property type="entry name" value="ABCC_6TM_D1"/>
</dbReference>
<keyword evidence="5" id="KW-0067">ATP-binding</keyword>
<feature type="region of interest" description="Disordered" evidence="10">
    <location>
        <begin position="834"/>
        <end position="857"/>
    </location>
</feature>
<evidence type="ECO:0000256" key="5">
    <source>
        <dbReference type="ARBA" id="ARBA00022840"/>
    </source>
</evidence>
<feature type="transmembrane region" description="Helical" evidence="11">
    <location>
        <begin position="154"/>
        <end position="170"/>
    </location>
</feature>
<keyword evidence="7 11" id="KW-0472">Membrane</keyword>
<evidence type="ECO:0000256" key="7">
    <source>
        <dbReference type="ARBA" id="ARBA00023136"/>
    </source>
</evidence>
<sequence length="1431" mass="154715">MNASTPADAGFGPQLKGSFDFTLAFEQSIFSIAPSALLLIGVPLRIALLARKGTRAAVRNGTLLLRLKLFLFVALFAVSTANLALWSLSRSSRTPVAVAASALSLAAVVVMVSLVYAEHRYSDSPSLLLSLYLTITILLDIALVRSLFLRGGHLVTIAALTSAAVILLVLEQAPMHASAGFEASNERSSGLWNRTVFWWLNSTFTKGFRSFLAVDDLSGLDHHLDSHRLASSLEHKWNTTNKKSKHALALATLATFQADFWAAVVPRLCFTGFSFAQPFLINTIIDTLGGPTSENADGVTGGLVGATALVYLGIAFSKCHYMHNTFRLITSVRGGLVGLIFVKATSLDAATASDTASVTLMSTDVDGIASGLQKIHDMWASILELGLGIYLLQRYVGAACFLLLIPAVLSSYATGKIGGGMGPARVAWNALVQKRVSTTSSVLGQMKAVKVMGLPDRVTSLIQSLRVQEIESSKAFRMFFVWITLIANLSDQLTPIIIIAAAVFWTKTNGTLGVAEAFTTLSIVSLVSTPVVNLIAAYPTIIAGLACFGRIQAFLLTQDKRDDRAAAGQDKDSKSTDTWRGELVEGTELQAISGTDLTGIEAITIRGAHVASNNGKETILRNVNVAVRRSSLTMIVGPVGSGKSMLLKAILGEANTTSGTIQVGCKPIAYCDETAWLRLGTVRENILGPNRYEEGWYQQVLYACALEKDILQLDNGDRSLVGSAGAALSGGQKQRLALARAVYSRAPLVVLDDIFSSLDSNTSTEVMERLLGFHGVLRRENVTVVLATHATQYLHLADSILVLNSQDGTVKQGSREELLKATIDLGTPNTLRSTTEGNEVSVNKPNTGTGQTKGPTAGDTAKLELNRKTGDWSLYKFYFDSVGPLLCVGWLLFAAGYQFSDKVPQIWLRIWTEAGTAHHTGAYFGGYLGFGLLCVLFSGLCIFYYMIIVVPKSAQHLHWLLLEAVSNAPLWFFTTVDTSTLLNRFSQDMTLVDQVLPVAAFTTTYDVFNVIGGTAIIASGATYVAAIIPLCILAIYLIQGYYLRTSRQMRYLDLETKTPLYRLFTETAAGIITVRAFGWVEYLKRENLRHLDRSQKPYYMMYCIQRWLNVVMDLFVAGVAIILVGLALGISGSATQGSIGLAMLNVMQFNQSLSMLINSWTGLETSLGAIARIKSFLVDTPSEGSSASESQTSPADWPQRGHIKIDNVTARYNLNDAEARPALQDATLELQPGENVLVIGRTGSGKSSFLLTLLHLLELESGAITIDDLDIAHMPRQALRGGILSIPQDPLRLPGSVRYNLSSTFTSPTSSSDMEQVLSRVGLWDMLSSRGGLDTDMEDLKLSGGQRQLFALARAILVARTRKRSGGVVLLDEPTSGMDGEMGVNMGLVVREEFRGYTVITVSHRLEGMGEADVVVRMDGGRVVEVTRKDG</sequence>
<dbReference type="PROSITE" id="PS50893">
    <property type="entry name" value="ABC_TRANSPORTER_2"/>
    <property type="match status" value="2"/>
</dbReference>
<keyword evidence="6 11" id="KW-1133">Transmembrane helix</keyword>
<comment type="caution">
    <text evidence="14">The sequence shown here is derived from an EMBL/GenBank/DDBJ whole genome shotgun (WGS) entry which is preliminary data.</text>
</comment>
<keyword evidence="4" id="KW-0547">Nucleotide-binding</keyword>
<evidence type="ECO:0000256" key="1">
    <source>
        <dbReference type="ARBA" id="ARBA00004141"/>
    </source>
</evidence>
<dbReference type="GO" id="GO:0005524">
    <property type="term" value="F:ATP binding"/>
    <property type="evidence" value="ECO:0007669"/>
    <property type="project" value="UniProtKB-KW"/>
</dbReference>
<dbReference type="PROSITE" id="PS00211">
    <property type="entry name" value="ABC_TRANSPORTER_1"/>
    <property type="match status" value="2"/>
</dbReference>
<feature type="transmembrane region" description="Helical" evidence="11">
    <location>
        <begin position="1104"/>
        <end position="1128"/>
    </location>
</feature>
<evidence type="ECO:0000256" key="11">
    <source>
        <dbReference type="SAM" id="Phobius"/>
    </source>
</evidence>
<keyword evidence="15" id="KW-1185">Reference proteome</keyword>
<protein>
    <recommendedName>
        <fullName evidence="16">ABC transporter domain-containing protein</fullName>
    </recommendedName>
</protein>
<dbReference type="CDD" id="cd18580">
    <property type="entry name" value="ABC_6TM_ABCC_D2"/>
    <property type="match status" value="1"/>
</dbReference>
<feature type="transmembrane region" description="Helical" evidence="11">
    <location>
        <begin position="1023"/>
        <end position="1043"/>
    </location>
</feature>
<dbReference type="SMART" id="SM00382">
    <property type="entry name" value="AAA"/>
    <property type="match status" value="2"/>
</dbReference>
<feature type="transmembrane region" description="Helical" evidence="11">
    <location>
        <begin position="395"/>
        <end position="413"/>
    </location>
</feature>
<feature type="domain" description="ABC transporter" evidence="12">
    <location>
        <begin position="1203"/>
        <end position="1431"/>
    </location>
</feature>
<dbReference type="Gene3D" id="1.20.1560.10">
    <property type="entry name" value="ABC transporter type 1, transmembrane domain"/>
    <property type="match status" value="2"/>
</dbReference>
<evidence type="ECO:0000259" key="12">
    <source>
        <dbReference type="PROSITE" id="PS50893"/>
    </source>
</evidence>
<dbReference type="CDD" id="cd03250">
    <property type="entry name" value="ABCC_MRP_domain1"/>
    <property type="match status" value="1"/>
</dbReference>
<feature type="domain" description="ABC transmembrane type-1" evidence="13">
    <location>
        <begin position="268"/>
        <end position="543"/>
    </location>
</feature>
<dbReference type="Gene3D" id="3.40.50.300">
    <property type="entry name" value="P-loop containing nucleotide triphosphate hydrolases"/>
    <property type="match status" value="2"/>
</dbReference>
<feature type="transmembrane region" description="Helical" evidence="11">
    <location>
        <begin position="877"/>
        <end position="900"/>
    </location>
</feature>
<dbReference type="Pfam" id="PF24357">
    <property type="entry name" value="TMD0_ABC"/>
    <property type="match status" value="1"/>
</dbReference>
<dbReference type="Pfam" id="PF00664">
    <property type="entry name" value="ABC_membrane"/>
    <property type="match status" value="1"/>
</dbReference>
<evidence type="ECO:0000256" key="8">
    <source>
        <dbReference type="ARBA" id="ARBA00023180"/>
    </source>
</evidence>